<keyword evidence="4" id="KW-0788">Thiol protease</keyword>
<comment type="similarity">
    <text evidence="1">Belongs to the peptidase C48 family.</text>
</comment>
<evidence type="ECO:0000313" key="8">
    <source>
        <dbReference type="Proteomes" id="UP000886653"/>
    </source>
</evidence>
<dbReference type="InterPro" id="IPR003653">
    <property type="entry name" value="Peptidase_C48_C"/>
</dbReference>
<dbReference type="Proteomes" id="UP000886653">
    <property type="component" value="Unassembled WGS sequence"/>
</dbReference>
<feature type="compositionally biased region" description="Polar residues" evidence="5">
    <location>
        <begin position="132"/>
        <end position="143"/>
    </location>
</feature>
<dbReference type="GO" id="GO:0005634">
    <property type="term" value="C:nucleus"/>
    <property type="evidence" value="ECO:0007669"/>
    <property type="project" value="TreeGrafter"/>
</dbReference>
<feature type="region of interest" description="Disordered" evidence="5">
    <location>
        <begin position="1"/>
        <end position="49"/>
    </location>
</feature>
<keyword evidence="3" id="KW-0378">Hydrolase</keyword>
<evidence type="ECO:0000256" key="1">
    <source>
        <dbReference type="ARBA" id="ARBA00005234"/>
    </source>
</evidence>
<evidence type="ECO:0000313" key="7">
    <source>
        <dbReference type="EMBL" id="KAG0144488.1"/>
    </source>
</evidence>
<feature type="region of interest" description="Disordered" evidence="5">
    <location>
        <begin position="96"/>
        <end position="152"/>
    </location>
</feature>
<dbReference type="GO" id="GO:0016929">
    <property type="term" value="F:deSUMOylase activity"/>
    <property type="evidence" value="ECO:0007669"/>
    <property type="project" value="TreeGrafter"/>
</dbReference>
<evidence type="ECO:0000256" key="5">
    <source>
        <dbReference type="SAM" id="MobiDB-lite"/>
    </source>
</evidence>
<name>A0A9P6TBC9_9BASI</name>
<evidence type="ECO:0000256" key="3">
    <source>
        <dbReference type="ARBA" id="ARBA00022801"/>
    </source>
</evidence>
<sequence>MSTEQSNWNPSTTPVLSQTPVLEYSPDPLAFPSSCSVSQNDDQGQGNSQLAELRQYRSRSGHKPATNHNKHLPIRGLIAWYNAFARHHDPLDTLSQRTRSKHATEPPSGVPNTSLPFQPKEGLSSEHPRASKMSTSATCSRQSTRLEEGSSDKVDNKLSSLIGDLSIANKHKTIPSPRPRKWPTRLTPEQSQQLVRALRSGTIADLPGASCTKNDLARLKPGKWLNDDLINFYGVMIGLRSANRTLDESPFLDIHCFSSFFMDRFESGGHQAVHRWTKKVDLFAKDIVLIPVNVDNAHWICVAINIRKKRFEVYDSLGARHESILNNLRAYLATEHLQRKKFELDLAKWINYDHPNVPTQKNQYDCGVFVCMYMDCLSRKWNDEEHTLLDFGQGQMVYFRRKILYEIVTGKLIPDN</sequence>
<proteinExistence type="inferred from homology"/>
<evidence type="ECO:0000256" key="4">
    <source>
        <dbReference type="ARBA" id="ARBA00022807"/>
    </source>
</evidence>
<dbReference type="InterPro" id="IPR038765">
    <property type="entry name" value="Papain-like_cys_pep_sf"/>
</dbReference>
<gene>
    <name evidence="7" type="ORF">CROQUDRAFT_659921</name>
</gene>
<evidence type="ECO:0000256" key="2">
    <source>
        <dbReference type="ARBA" id="ARBA00022670"/>
    </source>
</evidence>
<accession>A0A9P6TBC9</accession>
<keyword evidence="8" id="KW-1185">Reference proteome</keyword>
<keyword evidence="2" id="KW-0645">Protease</keyword>
<dbReference type="SUPFAM" id="SSF54001">
    <property type="entry name" value="Cysteine proteinases"/>
    <property type="match status" value="1"/>
</dbReference>
<feature type="compositionally biased region" description="Polar residues" evidence="5">
    <location>
        <begin position="33"/>
        <end position="49"/>
    </location>
</feature>
<dbReference type="PROSITE" id="PS50600">
    <property type="entry name" value="ULP_PROTEASE"/>
    <property type="match status" value="1"/>
</dbReference>
<organism evidence="7 8">
    <name type="scientific">Cronartium quercuum f. sp. fusiforme G11</name>
    <dbReference type="NCBI Taxonomy" id="708437"/>
    <lineage>
        <taxon>Eukaryota</taxon>
        <taxon>Fungi</taxon>
        <taxon>Dikarya</taxon>
        <taxon>Basidiomycota</taxon>
        <taxon>Pucciniomycotina</taxon>
        <taxon>Pucciniomycetes</taxon>
        <taxon>Pucciniales</taxon>
        <taxon>Coleosporiaceae</taxon>
        <taxon>Cronartium</taxon>
    </lineage>
</organism>
<dbReference type="PANTHER" id="PTHR12606">
    <property type="entry name" value="SENTRIN/SUMO-SPECIFIC PROTEASE"/>
    <property type="match status" value="1"/>
</dbReference>
<reference evidence="7" key="1">
    <citation type="submission" date="2013-11" db="EMBL/GenBank/DDBJ databases">
        <title>Genome sequence of the fusiform rust pathogen reveals effectors for host alternation and coevolution with pine.</title>
        <authorList>
            <consortium name="DOE Joint Genome Institute"/>
            <person name="Smith K."/>
            <person name="Pendleton A."/>
            <person name="Kubisiak T."/>
            <person name="Anderson C."/>
            <person name="Salamov A."/>
            <person name="Aerts A."/>
            <person name="Riley R."/>
            <person name="Clum A."/>
            <person name="Lindquist E."/>
            <person name="Ence D."/>
            <person name="Campbell M."/>
            <person name="Kronenberg Z."/>
            <person name="Feau N."/>
            <person name="Dhillon B."/>
            <person name="Hamelin R."/>
            <person name="Burleigh J."/>
            <person name="Smith J."/>
            <person name="Yandell M."/>
            <person name="Nelson C."/>
            <person name="Grigoriev I."/>
            <person name="Davis J."/>
        </authorList>
    </citation>
    <scope>NUCLEOTIDE SEQUENCE</scope>
    <source>
        <strain evidence="7">G11</strain>
    </source>
</reference>
<feature type="domain" description="Ubiquitin-like protease family profile" evidence="6">
    <location>
        <begin position="209"/>
        <end position="377"/>
    </location>
</feature>
<feature type="compositionally biased region" description="Polar residues" evidence="5">
    <location>
        <begin position="1"/>
        <end position="20"/>
    </location>
</feature>
<dbReference type="AlphaFoldDB" id="A0A9P6TBC9"/>
<dbReference type="EMBL" id="MU167294">
    <property type="protein sequence ID" value="KAG0144488.1"/>
    <property type="molecule type" value="Genomic_DNA"/>
</dbReference>
<dbReference type="Gene3D" id="3.40.395.10">
    <property type="entry name" value="Adenoviral Proteinase, Chain A"/>
    <property type="match status" value="1"/>
</dbReference>
<comment type="caution">
    <text evidence="7">The sequence shown here is derived from an EMBL/GenBank/DDBJ whole genome shotgun (WGS) entry which is preliminary data.</text>
</comment>
<dbReference type="GO" id="GO:0006508">
    <property type="term" value="P:proteolysis"/>
    <property type="evidence" value="ECO:0007669"/>
    <property type="project" value="UniProtKB-KW"/>
</dbReference>
<evidence type="ECO:0000259" key="6">
    <source>
        <dbReference type="PROSITE" id="PS50600"/>
    </source>
</evidence>
<dbReference type="GO" id="GO:0016926">
    <property type="term" value="P:protein desumoylation"/>
    <property type="evidence" value="ECO:0007669"/>
    <property type="project" value="TreeGrafter"/>
</dbReference>
<dbReference type="Pfam" id="PF02902">
    <property type="entry name" value="Peptidase_C48"/>
    <property type="match status" value="1"/>
</dbReference>
<dbReference type="PANTHER" id="PTHR12606:SF141">
    <property type="entry name" value="GH15225P-RELATED"/>
    <property type="match status" value="1"/>
</dbReference>
<dbReference type="OrthoDB" id="2496817at2759"/>
<protein>
    <recommendedName>
        <fullName evidence="6">Ubiquitin-like protease family profile domain-containing protein</fullName>
    </recommendedName>
</protein>